<proteinExistence type="predicted"/>
<reference evidence="3" key="2">
    <citation type="submission" date="2023-05" db="EMBL/GenBank/DDBJ databases">
        <authorList>
            <consortium name="Lawrence Berkeley National Laboratory"/>
            <person name="Steindorff A."/>
            <person name="Hensen N."/>
            <person name="Bonometti L."/>
            <person name="Westerberg I."/>
            <person name="Brannstrom I.O."/>
            <person name="Guillou S."/>
            <person name="Cros-Aarteil S."/>
            <person name="Calhoun S."/>
            <person name="Haridas S."/>
            <person name="Kuo A."/>
            <person name="Mondo S."/>
            <person name="Pangilinan J."/>
            <person name="Riley R."/>
            <person name="Labutti K."/>
            <person name="Andreopoulos B."/>
            <person name="Lipzen A."/>
            <person name="Chen C."/>
            <person name="Yanf M."/>
            <person name="Daum C."/>
            <person name="Ng V."/>
            <person name="Clum A."/>
            <person name="Ohm R."/>
            <person name="Martin F."/>
            <person name="Silar P."/>
            <person name="Natvig D."/>
            <person name="Lalanne C."/>
            <person name="Gautier V."/>
            <person name="Ament-Velasquez S.L."/>
            <person name="Kruys A."/>
            <person name="Hutchinson M.I."/>
            <person name="Powell A.J."/>
            <person name="Barry K."/>
            <person name="Miller A.N."/>
            <person name="Grigoriev I.V."/>
            <person name="Debuchy R."/>
            <person name="Gladieux P."/>
            <person name="Thoren M.H."/>
            <person name="Johannesson H."/>
        </authorList>
    </citation>
    <scope>NUCLEOTIDE SEQUENCE</scope>
    <source>
        <strain evidence="3">PSN243</strain>
    </source>
</reference>
<evidence type="ECO:0000256" key="2">
    <source>
        <dbReference type="SAM" id="Phobius"/>
    </source>
</evidence>
<feature type="transmembrane region" description="Helical" evidence="2">
    <location>
        <begin position="675"/>
        <end position="694"/>
    </location>
</feature>
<evidence type="ECO:0000313" key="3">
    <source>
        <dbReference type="EMBL" id="KAK4445738.1"/>
    </source>
</evidence>
<protein>
    <submittedName>
        <fullName evidence="3">Uncharacterized protein</fullName>
    </submittedName>
</protein>
<keyword evidence="2" id="KW-1133">Transmembrane helix</keyword>
<evidence type="ECO:0000313" key="4">
    <source>
        <dbReference type="Proteomes" id="UP001321760"/>
    </source>
</evidence>
<feature type="compositionally biased region" description="Polar residues" evidence="1">
    <location>
        <begin position="1"/>
        <end position="12"/>
    </location>
</feature>
<feature type="compositionally biased region" description="Polar residues" evidence="1">
    <location>
        <begin position="32"/>
        <end position="41"/>
    </location>
</feature>
<feature type="transmembrane region" description="Helical" evidence="2">
    <location>
        <begin position="641"/>
        <end position="663"/>
    </location>
</feature>
<dbReference type="Proteomes" id="UP001321760">
    <property type="component" value="Unassembled WGS sequence"/>
</dbReference>
<keyword evidence="2" id="KW-0472">Membrane</keyword>
<reference evidence="3" key="1">
    <citation type="journal article" date="2023" name="Mol. Phylogenet. Evol.">
        <title>Genome-scale phylogeny and comparative genomics of the fungal order Sordariales.</title>
        <authorList>
            <person name="Hensen N."/>
            <person name="Bonometti L."/>
            <person name="Westerberg I."/>
            <person name="Brannstrom I.O."/>
            <person name="Guillou S."/>
            <person name="Cros-Aarteil S."/>
            <person name="Calhoun S."/>
            <person name="Haridas S."/>
            <person name="Kuo A."/>
            <person name="Mondo S."/>
            <person name="Pangilinan J."/>
            <person name="Riley R."/>
            <person name="LaButti K."/>
            <person name="Andreopoulos B."/>
            <person name="Lipzen A."/>
            <person name="Chen C."/>
            <person name="Yan M."/>
            <person name="Daum C."/>
            <person name="Ng V."/>
            <person name="Clum A."/>
            <person name="Steindorff A."/>
            <person name="Ohm R.A."/>
            <person name="Martin F."/>
            <person name="Silar P."/>
            <person name="Natvig D.O."/>
            <person name="Lalanne C."/>
            <person name="Gautier V."/>
            <person name="Ament-Velasquez S.L."/>
            <person name="Kruys A."/>
            <person name="Hutchinson M.I."/>
            <person name="Powell A.J."/>
            <person name="Barry K."/>
            <person name="Miller A.N."/>
            <person name="Grigoriev I.V."/>
            <person name="Debuchy R."/>
            <person name="Gladieux P."/>
            <person name="Hiltunen Thoren M."/>
            <person name="Johannesson H."/>
        </authorList>
    </citation>
    <scope>NUCLEOTIDE SEQUENCE</scope>
    <source>
        <strain evidence="3">PSN243</strain>
    </source>
</reference>
<dbReference type="EMBL" id="MU865962">
    <property type="protein sequence ID" value="KAK4445738.1"/>
    <property type="molecule type" value="Genomic_DNA"/>
</dbReference>
<feature type="region of interest" description="Disordered" evidence="1">
    <location>
        <begin position="1"/>
        <end position="70"/>
    </location>
</feature>
<organism evidence="3 4">
    <name type="scientific">Podospora aff. communis PSN243</name>
    <dbReference type="NCBI Taxonomy" id="3040156"/>
    <lineage>
        <taxon>Eukaryota</taxon>
        <taxon>Fungi</taxon>
        <taxon>Dikarya</taxon>
        <taxon>Ascomycota</taxon>
        <taxon>Pezizomycotina</taxon>
        <taxon>Sordariomycetes</taxon>
        <taxon>Sordariomycetidae</taxon>
        <taxon>Sordariales</taxon>
        <taxon>Podosporaceae</taxon>
        <taxon>Podospora</taxon>
    </lineage>
</organism>
<name>A0AAV9GEF4_9PEZI</name>
<evidence type="ECO:0000256" key="1">
    <source>
        <dbReference type="SAM" id="MobiDB-lite"/>
    </source>
</evidence>
<accession>A0AAV9GEF4</accession>
<keyword evidence="2" id="KW-0812">Transmembrane</keyword>
<keyword evidence="4" id="KW-1185">Reference proteome</keyword>
<feature type="region of interest" description="Disordered" evidence="1">
    <location>
        <begin position="84"/>
        <end position="107"/>
    </location>
</feature>
<sequence>MAASSVQETPMSGKTEEEPGWAEKPNPPPTIRQPTFASLNETPRRLTRPMQSFEPPMTTYHTSLSSVSQRIGRSLKTPITRLKNRAKKKPVDPSIRTTIEGEPPRLRGEPVSFTVDHILAADAPTTESRLPYPEFDSFERYCLSENENISVDLWRREATRLHKYVQNPDLPIRFQNRVLFGRGNERGYKTLSRLADKILTAMSLCTLDNEVINVQYCKSISNRNKLQKLIQQAYVAAKAVETPQEEQEALSDLLSYVSVVLARLITQTGTGDYWQATVLCVLVKRVVKIKALLLDLSSNARIAAQEGESALDSSRDSGSRRATLVDEEEECEEALRMIDADTRDGLTSVDEADVAAYCVNQNKFRSGMSFALRSIVSSLRCGNRSGTSATSYEICGLVYETGFQGFKTLLFQDREMEYSATSDLDNLNTADSAFRILDGTVRHLRSLGIVRRTEEIIRETPASAPNAVKTFVEWDYKITDREGYGAPAFHDRSVLQPMELEFMDDIITILVPLATTNPSLVSELNNFRSIMLFCCEGEELISPYQETNFKAFFRVYTNLFDNKPQQDGILRLKSAYTDGTFERHRLIDPSNGTGKADIISHPSYISDTYQRDVRRFDEKVQVMENEWVTDESSIIVPCPTYVLGVGAVALILAAGGLTIGFTVGDRIEGVDPFNLATYAWVLAAFLILICKSVLVREWSWSDFLHVRVRCRSVSELEAVTGVRAQLIIAKLLHDESGGGILVTRGPYNSIFLQRSTDAGVGFSIDRPISTTTMLMSGLTPLKVVTPRGQALVCLDARRGTGLRLVGHQANAAGEYLVCEDINRLQKLAQDGHSPGRREKCMRLQLLLSKELKWKRVLGIYDAQNVVFV</sequence>
<dbReference type="AlphaFoldDB" id="A0AAV9GEF4"/>
<comment type="caution">
    <text evidence="3">The sequence shown here is derived from an EMBL/GenBank/DDBJ whole genome shotgun (WGS) entry which is preliminary data.</text>
</comment>
<gene>
    <name evidence="3" type="ORF">QBC34DRAFT_441382</name>
</gene>
<feature type="compositionally biased region" description="Polar residues" evidence="1">
    <location>
        <begin position="59"/>
        <end position="70"/>
    </location>
</feature>